<protein>
    <submittedName>
        <fullName evidence="1">Uncharacterized protein</fullName>
    </submittedName>
</protein>
<name>A0A7S2WNM9_9STRA</name>
<dbReference type="EMBL" id="HBHK01021390">
    <property type="protein sequence ID" value="CAD9698622.1"/>
    <property type="molecule type" value="Transcribed_RNA"/>
</dbReference>
<reference evidence="1" key="1">
    <citation type="submission" date="2021-01" db="EMBL/GenBank/DDBJ databases">
        <authorList>
            <person name="Corre E."/>
            <person name="Pelletier E."/>
            <person name="Niang G."/>
            <person name="Scheremetjew M."/>
            <person name="Finn R."/>
            <person name="Kale V."/>
            <person name="Holt S."/>
            <person name="Cochrane G."/>
            <person name="Meng A."/>
            <person name="Brown T."/>
            <person name="Cohen L."/>
        </authorList>
    </citation>
    <scope>NUCLEOTIDE SEQUENCE</scope>
    <source>
        <strain evidence="1">NY070348D</strain>
    </source>
</reference>
<evidence type="ECO:0000313" key="1">
    <source>
        <dbReference type="EMBL" id="CAD9698622.1"/>
    </source>
</evidence>
<proteinExistence type="predicted"/>
<accession>A0A7S2WNM9</accession>
<sequence length="185" mass="20197">MMYDTSIDLTHLSSHITSISSSGLYSGPKLCPPCVKDLFCTQEVSSELCGPTACMGHWVTQDSSGPIEMCGALESYEGLKTDKADVNENSALGSPVVKQKQTDQPMVKFCVCGAPTSFHPLYTCLYLYEKRRRPRDSHDLSSRFVLNDSVQISSSSNRCVTCVCIVTENRMLCGVVFGNRSESGA</sequence>
<organism evidence="1">
    <name type="scientific">Mucochytrium quahogii</name>
    <dbReference type="NCBI Taxonomy" id="96639"/>
    <lineage>
        <taxon>Eukaryota</taxon>
        <taxon>Sar</taxon>
        <taxon>Stramenopiles</taxon>
        <taxon>Bigyra</taxon>
        <taxon>Labyrinthulomycetes</taxon>
        <taxon>Thraustochytrida</taxon>
        <taxon>Thraustochytriidae</taxon>
        <taxon>Mucochytrium</taxon>
    </lineage>
</organism>
<gene>
    <name evidence="1" type="ORF">QSP1433_LOCUS13636</name>
</gene>
<dbReference type="AlphaFoldDB" id="A0A7S2WNM9"/>